<dbReference type="PANTHER" id="PTHR12747">
    <property type="entry name" value="ELONGATOR COMPLEX PROTEIN 1"/>
    <property type="match status" value="1"/>
</dbReference>
<dbReference type="InterPro" id="IPR056165">
    <property type="entry name" value="Beta-prop_ELP1_2nd"/>
</dbReference>
<evidence type="ECO:0000259" key="10">
    <source>
        <dbReference type="Pfam" id="PF23797"/>
    </source>
</evidence>
<feature type="compositionally biased region" description="Low complexity" evidence="8">
    <location>
        <begin position="1199"/>
        <end position="1211"/>
    </location>
</feature>
<dbReference type="GO" id="GO:0002926">
    <property type="term" value="P:tRNA wobble base 5-methoxycarbonylmethyl-2-thiouridinylation"/>
    <property type="evidence" value="ECO:0007669"/>
    <property type="project" value="TreeGrafter"/>
</dbReference>
<dbReference type="SUPFAM" id="SSF69322">
    <property type="entry name" value="Tricorn protease domain 2"/>
    <property type="match status" value="1"/>
</dbReference>
<sequence length="1365" mass="154437">MRNLELLYSVQLPPVSDIQGTLCSCVDIDTGTIYCATNTNVVGLNPKDGQVTCTVSLVDEGHLPPDGSGRVIGISYLAEQQSVCVATASGDLLLWNVLMGQVECVGTVESGITCMSWSPDDALLVITTGDKTIVMMTSEFDPITEKPLEPEEFGSGQFVTVGWGKKETQFHGSVGKQAAHVKPEEVRQALPWDDRAPHISWRGDGEFFVVSSIAIDTGARCLRVWSRECELQSTSEKLDGIEHPLAWRPSGNLIASTQRRPNKHDVVFFEKNGLRHGEFTLPFGVKDTLVKELLWNNDSSVLCVWCEDLTEKGGQQKQPHSYIQLWIMSNYHWYLKQSLHFRDEAGDRVVSVMWDPEHTYRLHLVCQNGKYLQYTWSWTTHVSQAGLVAVTDSDKVLMTPMDKMVVPPPMSAYHVECPYVSQVTFCCAGNYNDFACLLENNKVAVYKFEDDMNMERDPTVKLDAAGGGAFGVSCQTPKLQKIYNIKGLSDDQCNYPLTLSHMKWLTSDLIVFVCLNVNGDQNSVLCSAKIEDEQIVVGTQLTLEGFVYQVAANVDSGILGIQLHDGTVLRYDVVSDSVLPWETSSGEEVKFPIPCHQMAVCEIGNEEVVLGLTSRYRFYVNNTEVRLNNTEVRLNNTEVRLNNTEVRLNNTEISSNCTSFAVHSEFLLLTTLTHTVRCISRHTKVSVLPTLSDGKAHPFDESIRRVERGSRIVCVVPNDTKLVLQMPRGNLETINPRALILSAVRKYLDRQVTIVLEFSLAMSVMRKHRINMNLLYDHNPEMFLQNVDKFVKQINNVNFINLFLTDLQQEDVTRTMYTAAYNRPIVSTEHGEDTKNKIDQICDAVRHSLINFNKNKFILSILTTYVKKSTPELEAALLLVRSLRDNPSSDHIISPQEALKYLLFLVDVNEMFDVALGTYDFDLVLMVAEKSQKDPKEYIPFLNHLRRLEGPYQKYTIDKHLKRYKKALESISQCGEHFQECLTLVVDHKLYTDALDLFSPSSSQYKEVAKHYGDYLTERRKHEEAGIMYIGAEKWELAIDSFLASGNWQQVLCMAARLKYGKDNMANLSRKLAGQLRDNKRFCEASVVLEQYANDTEEAVVCLIDGGQWNEALRLMYKYQRTDFIETNLKSALVDSYDQHMETLQSMEEEFTKHKRRLTVVRVEAEKAKLEFEESGGYRNEADADLFSDTSSADGESVQSSQYSSNTRQSSVFSKSTGRSSKNRRKAEHKKWKLKEGSKYEDFALIAAMSKTITNAENMRGEISSLLQALVQFHYRKEARSLQRLFERFLSQIEKSIPEIWTDEGDSVSQPMTFGPGVTANTIAQAVQGGQKLATQEKLDPIIKNPPVLKKEIKWKLQVLEISDA</sequence>
<evidence type="ECO:0000313" key="15">
    <source>
        <dbReference type="Proteomes" id="UP001186944"/>
    </source>
</evidence>
<evidence type="ECO:0000313" key="14">
    <source>
        <dbReference type="EMBL" id="KAK3098402.1"/>
    </source>
</evidence>
<feature type="domain" description="ELP1 three-helical bundle" evidence="13">
    <location>
        <begin position="1123"/>
        <end position="1300"/>
    </location>
</feature>
<evidence type="ECO:0000256" key="5">
    <source>
        <dbReference type="ARBA" id="ARBA00029535"/>
    </source>
</evidence>
<dbReference type="InterPro" id="IPR006849">
    <property type="entry name" value="Elp1"/>
</dbReference>
<dbReference type="InterPro" id="IPR015943">
    <property type="entry name" value="WD40/YVTN_repeat-like_dom_sf"/>
</dbReference>
<organism evidence="14 15">
    <name type="scientific">Pinctada imbricata</name>
    <name type="common">Atlantic pearl-oyster</name>
    <name type="synonym">Pinctada martensii</name>
    <dbReference type="NCBI Taxonomy" id="66713"/>
    <lineage>
        <taxon>Eukaryota</taxon>
        <taxon>Metazoa</taxon>
        <taxon>Spiralia</taxon>
        <taxon>Lophotrochozoa</taxon>
        <taxon>Mollusca</taxon>
        <taxon>Bivalvia</taxon>
        <taxon>Autobranchia</taxon>
        <taxon>Pteriomorphia</taxon>
        <taxon>Pterioida</taxon>
        <taxon>Pterioidea</taxon>
        <taxon>Pteriidae</taxon>
        <taxon>Pinctada</taxon>
    </lineage>
</organism>
<evidence type="ECO:0000256" key="4">
    <source>
        <dbReference type="ARBA" id="ARBA00022694"/>
    </source>
</evidence>
<feature type="domain" description="ELP1 N-terminal second beta-propeller" evidence="10">
    <location>
        <begin position="390"/>
        <end position="626"/>
    </location>
</feature>
<keyword evidence="6" id="KW-0539">Nucleus</keyword>
<evidence type="ECO:0000256" key="2">
    <source>
        <dbReference type="ARBA" id="ARBA00006086"/>
    </source>
</evidence>
<dbReference type="PANTHER" id="PTHR12747:SF0">
    <property type="entry name" value="ELONGATOR COMPLEX PROTEIN 1"/>
    <property type="match status" value="1"/>
</dbReference>
<comment type="pathway">
    <text evidence="1">tRNA modification; 5-methoxycarbonylmethyl-2-thiouridine-tRNA biosynthesis.</text>
</comment>
<dbReference type="PIRSF" id="PIRSF017233">
    <property type="entry name" value="IKAP"/>
    <property type="match status" value="1"/>
</dbReference>
<feature type="coiled-coil region" evidence="7">
    <location>
        <begin position="1130"/>
        <end position="1157"/>
    </location>
</feature>
<dbReference type="GO" id="GO:0005829">
    <property type="term" value="C:cytosol"/>
    <property type="evidence" value="ECO:0007669"/>
    <property type="project" value="TreeGrafter"/>
</dbReference>
<feature type="coiled-coil region" evidence="7">
    <location>
        <begin position="620"/>
        <end position="654"/>
    </location>
</feature>
<protein>
    <recommendedName>
        <fullName evidence="5 6">Elongator complex protein 1</fullName>
    </recommendedName>
</protein>
<keyword evidence="15" id="KW-1185">Reference proteome</keyword>
<dbReference type="Pfam" id="PF23878">
    <property type="entry name" value="TPR_ELP1"/>
    <property type="match status" value="1"/>
</dbReference>
<name>A0AA88Y5C0_PINIB</name>
<dbReference type="EMBL" id="VSWD01000007">
    <property type="protein sequence ID" value="KAK3098402.1"/>
    <property type="molecule type" value="Genomic_DNA"/>
</dbReference>
<dbReference type="GO" id="GO:0005634">
    <property type="term" value="C:nucleus"/>
    <property type="evidence" value="ECO:0007669"/>
    <property type="project" value="UniProtKB-SubCell"/>
</dbReference>
<evidence type="ECO:0000259" key="12">
    <source>
        <dbReference type="Pfam" id="PF23925"/>
    </source>
</evidence>
<evidence type="ECO:0000256" key="6">
    <source>
        <dbReference type="PIRNR" id="PIRNR017233"/>
    </source>
</evidence>
<keyword evidence="3 6" id="KW-0963">Cytoplasm</keyword>
<feature type="domain" description="ELP1 first N-terminal beta-propeller" evidence="9">
    <location>
        <begin position="1"/>
        <end position="357"/>
    </location>
</feature>
<evidence type="ECO:0000256" key="8">
    <source>
        <dbReference type="SAM" id="MobiDB-lite"/>
    </source>
</evidence>
<dbReference type="InterPro" id="IPR056166">
    <property type="entry name" value="TPR_ELP1"/>
</dbReference>
<dbReference type="GO" id="GO:0000049">
    <property type="term" value="F:tRNA binding"/>
    <property type="evidence" value="ECO:0007669"/>
    <property type="project" value="TreeGrafter"/>
</dbReference>
<keyword evidence="7" id="KW-0175">Coiled coil</keyword>
<accession>A0AA88Y5C0</accession>
<dbReference type="GO" id="GO:0033588">
    <property type="term" value="C:elongator holoenzyme complex"/>
    <property type="evidence" value="ECO:0007669"/>
    <property type="project" value="InterPro"/>
</dbReference>
<comment type="subcellular location">
    <subcellularLocation>
        <location evidence="6">Cytoplasm</location>
    </subcellularLocation>
    <subcellularLocation>
        <location evidence="6">Nucleus</location>
    </subcellularLocation>
</comment>
<keyword evidence="4" id="KW-0819">tRNA processing</keyword>
<evidence type="ECO:0000256" key="7">
    <source>
        <dbReference type="SAM" id="Coils"/>
    </source>
</evidence>
<dbReference type="Proteomes" id="UP001186944">
    <property type="component" value="Unassembled WGS sequence"/>
</dbReference>
<dbReference type="Pfam" id="PF23925">
    <property type="entry name" value="A-sol_ELP1"/>
    <property type="match status" value="1"/>
</dbReference>
<feature type="domain" description="ELP1 TPR" evidence="11">
    <location>
        <begin position="952"/>
        <end position="1114"/>
    </location>
</feature>
<proteinExistence type="inferred from homology"/>
<feature type="domain" description="ELP1 N-terminal second beta-propeller" evidence="10">
    <location>
        <begin position="648"/>
        <end position="713"/>
    </location>
</feature>
<dbReference type="Pfam" id="PF23936">
    <property type="entry name" value="HB_ELP1"/>
    <property type="match status" value="1"/>
</dbReference>
<feature type="domain" description="ELP1 alpha-solenoid" evidence="12">
    <location>
        <begin position="737"/>
        <end position="945"/>
    </location>
</feature>
<comment type="function">
    <text evidence="6">Component of the elongator complex which is required for multiple tRNA modifications, including mcm5U (5-methoxycarbonylmethyl uridine), mcm5s2U (5-methoxycarbonylmethyl-2-thiouridine), and ncm5U (5-carbamoylmethyl uridine). The elongator complex catalyzes formation of carboxymethyluridine in the wobble base at position 34 in tRNAs.</text>
</comment>
<evidence type="ECO:0000259" key="9">
    <source>
        <dbReference type="Pfam" id="PF04762"/>
    </source>
</evidence>
<comment type="caution">
    <text evidence="14">The sequence shown here is derived from an EMBL/GenBank/DDBJ whole genome shotgun (WGS) entry which is preliminary data.</text>
</comment>
<dbReference type="Gene3D" id="1.25.40.470">
    <property type="match status" value="1"/>
</dbReference>
<evidence type="ECO:0000259" key="11">
    <source>
        <dbReference type="Pfam" id="PF23878"/>
    </source>
</evidence>
<evidence type="ECO:0000259" key="13">
    <source>
        <dbReference type="Pfam" id="PF23936"/>
    </source>
</evidence>
<dbReference type="Pfam" id="PF04762">
    <property type="entry name" value="Beta-prop_ELP1_1st"/>
    <property type="match status" value="1"/>
</dbReference>
<comment type="similarity">
    <text evidence="2 6">Belongs to the ELP1/IKA1 family.</text>
</comment>
<feature type="compositionally biased region" description="Polar residues" evidence="8">
    <location>
        <begin position="1189"/>
        <end position="1198"/>
    </location>
</feature>
<dbReference type="InterPro" id="IPR056167">
    <property type="entry name" value="A-sol_ELP1"/>
</dbReference>
<reference evidence="14" key="1">
    <citation type="submission" date="2019-08" db="EMBL/GenBank/DDBJ databases">
        <title>The improved chromosome-level genome for the pearl oyster Pinctada fucata martensii using PacBio sequencing and Hi-C.</title>
        <authorList>
            <person name="Zheng Z."/>
        </authorList>
    </citation>
    <scope>NUCLEOTIDE SEQUENCE</scope>
    <source>
        <strain evidence="14">ZZ-2019</strain>
        <tissue evidence="14">Adductor muscle</tissue>
    </source>
</reference>
<dbReference type="Gene3D" id="2.130.10.10">
    <property type="entry name" value="YVTN repeat-like/Quinoprotein amine dehydrogenase"/>
    <property type="match status" value="1"/>
</dbReference>
<evidence type="ECO:0000256" key="1">
    <source>
        <dbReference type="ARBA" id="ARBA00005043"/>
    </source>
</evidence>
<dbReference type="Pfam" id="PF23797">
    <property type="entry name" value="Beta-prop_ELP1_2nd"/>
    <property type="match status" value="2"/>
</dbReference>
<dbReference type="InterPro" id="IPR056169">
    <property type="entry name" value="HB_ELP1"/>
</dbReference>
<dbReference type="InterPro" id="IPR056164">
    <property type="entry name" value="Beta-prop_ELP1_1st"/>
</dbReference>
<evidence type="ECO:0000256" key="3">
    <source>
        <dbReference type="ARBA" id="ARBA00022490"/>
    </source>
</evidence>
<gene>
    <name evidence="14" type="ORF">FSP39_019180</name>
</gene>
<feature type="compositionally biased region" description="Basic residues" evidence="8">
    <location>
        <begin position="1221"/>
        <end position="1232"/>
    </location>
</feature>
<feature type="region of interest" description="Disordered" evidence="8">
    <location>
        <begin position="1189"/>
        <end position="1232"/>
    </location>
</feature>